<keyword evidence="9" id="KW-1185">Reference proteome</keyword>
<keyword evidence="5" id="KW-0233">DNA recombination</keyword>
<dbReference type="GO" id="GO:0015074">
    <property type="term" value="P:DNA integration"/>
    <property type="evidence" value="ECO:0007669"/>
    <property type="project" value="InterPro"/>
</dbReference>
<dbReference type="InterPro" id="IPR001584">
    <property type="entry name" value="Integrase_cat-core"/>
</dbReference>
<feature type="region of interest" description="Disordered" evidence="6">
    <location>
        <begin position="211"/>
        <end position="233"/>
    </location>
</feature>
<evidence type="ECO:0000256" key="5">
    <source>
        <dbReference type="ARBA" id="ARBA00023172"/>
    </source>
</evidence>
<evidence type="ECO:0000256" key="2">
    <source>
        <dbReference type="ARBA" id="ARBA00006363"/>
    </source>
</evidence>
<dbReference type="GO" id="GO:0004803">
    <property type="term" value="F:transposase activity"/>
    <property type="evidence" value="ECO:0007669"/>
    <property type="project" value="InterPro"/>
</dbReference>
<dbReference type="InterPro" id="IPR009057">
    <property type="entry name" value="Homeodomain-like_sf"/>
</dbReference>
<feature type="domain" description="Integrase catalytic" evidence="7">
    <location>
        <begin position="250"/>
        <end position="404"/>
    </location>
</feature>
<dbReference type="GO" id="GO:0003677">
    <property type="term" value="F:DNA binding"/>
    <property type="evidence" value="ECO:0007669"/>
    <property type="project" value="UniProtKB-KW"/>
</dbReference>
<proteinExistence type="inferred from homology"/>
<evidence type="ECO:0000313" key="9">
    <source>
        <dbReference type="Proteomes" id="UP000634476"/>
    </source>
</evidence>
<feature type="compositionally biased region" description="Low complexity" evidence="6">
    <location>
        <begin position="398"/>
        <end position="407"/>
    </location>
</feature>
<dbReference type="PANTHER" id="PTHR10948:SF23">
    <property type="entry name" value="TRANSPOSASE INSI FOR INSERTION SEQUENCE ELEMENT IS30A-RELATED"/>
    <property type="match status" value="1"/>
</dbReference>
<dbReference type="PROSITE" id="PS50994">
    <property type="entry name" value="INTEGRASE"/>
    <property type="match status" value="1"/>
</dbReference>
<keyword evidence="4" id="KW-0238">DNA-binding</keyword>
<evidence type="ECO:0000256" key="4">
    <source>
        <dbReference type="ARBA" id="ARBA00023125"/>
    </source>
</evidence>
<reference evidence="8" key="1">
    <citation type="submission" date="2021-01" db="EMBL/GenBank/DDBJ databases">
        <title>Whole genome shotgun sequence of Planobispora takensis NBRC 109077.</title>
        <authorList>
            <person name="Komaki H."/>
            <person name="Tamura T."/>
        </authorList>
    </citation>
    <scope>NUCLEOTIDE SEQUENCE</scope>
    <source>
        <strain evidence="8">NBRC 109077</strain>
    </source>
</reference>
<dbReference type="InterPro" id="IPR012337">
    <property type="entry name" value="RNaseH-like_sf"/>
</dbReference>
<feature type="region of interest" description="Disordered" evidence="6">
    <location>
        <begin position="390"/>
        <end position="412"/>
    </location>
</feature>
<dbReference type="GO" id="GO:0005829">
    <property type="term" value="C:cytosol"/>
    <property type="evidence" value="ECO:0007669"/>
    <property type="project" value="TreeGrafter"/>
</dbReference>
<dbReference type="InterPro" id="IPR051917">
    <property type="entry name" value="Transposase-Integrase"/>
</dbReference>
<comment type="function">
    <text evidence="1">Required for the transposition of the insertion element.</text>
</comment>
<name>A0A8J3T3P5_9ACTN</name>
<accession>A0A8J3T3P5</accession>
<dbReference type="InterPro" id="IPR053392">
    <property type="entry name" value="Transposase_IS30-like"/>
</dbReference>
<evidence type="ECO:0000256" key="6">
    <source>
        <dbReference type="SAM" id="MobiDB-lite"/>
    </source>
</evidence>
<dbReference type="Pfam" id="PF13936">
    <property type="entry name" value="HTH_38"/>
    <property type="match status" value="1"/>
</dbReference>
<dbReference type="Pfam" id="PF00665">
    <property type="entry name" value="rve"/>
    <property type="match status" value="1"/>
</dbReference>
<dbReference type="InterPro" id="IPR025246">
    <property type="entry name" value="IS30-like_HTH"/>
</dbReference>
<protein>
    <recommendedName>
        <fullName evidence="7">Integrase catalytic domain-containing protein</fullName>
    </recommendedName>
</protein>
<dbReference type="EMBL" id="BOOK01000069">
    <property type="protein sequence ID" value="GII05492.1"/>
    <property type="molecule type" value="Genomic_DNA"/>
</dbReference>
<dbReference type="GO" id="GO:0006313">
    <property type="term" value="P:DNA transposition"/>
    <property type="evidence" value="ECO:0007669"/>
    <property type="project" value="InterPro"/>
</dbReference>
<comment type="caution">
    <text evidence="8">The sequence shown here is derived from an EMBL/GenBank/DDBJ whole genome shotgun (WGS) entry which is preliminary data.</text>
</comment>
<dbReference type="AlphaFoldDB" id="A0A8J3T3P5"/>
<dbReference type="NCBIfam" id="NF033563">
    <property type="entry name" value="transpos_IS30"/>
    <property type="match status" value="1"/>
</dbReference>
<dbReference type="SUPFAM" id="SSF53098">
    <property type="entry name" value="Ribonuclease H-like"/>
    <property type="match status" value="1"/>
</dbReference>
<dbReference type="PROSITE" id="PS01043">
    <property type="entry name" value="TRANSPOSASE_IS30"/>
    <property type="match status" value="1"/>
</dbReference>
<dbReference type="PANTHER" id="PTHR10948">
    <property type="entry name" value="TRANSPOSASE"/>
    <property type="match status" value="1"/>
</dbReference>
<evidence type="ECO:0000259" key="7">
    <source>
        <dbReference type="PROSITE" id="PS50994"/>
    </source>
</evidence>
<dbReference type="InterPro" id="IPR001598">
    <property type="entry name" value="Transposase_IS30_CS"/>
</dbReference>
<evidence type="ECO:0000256" key="1">
    <source>
        <dbReference type="ARBA" id="ARBA00002190"/>
    </source>
</evidence>
<dbReference type="SUPFAM" id="SSF46689">
    <property type="entry name" value="Homeodomain-like"/>
    <property type="match status" value="1"/>
</dbReference>
<comment type="similarity">
    <text evidence="2">Belongs to the transposase IS30 family.</text>
</comment>
<dbReference type="Gene3D" id="3.30.420.10">
    <property type="entry name" value="Ribonuclease H-like superfamily/Ribonuclease H"/>
    <property type="match status" value="1"/>
</dbReference>
<evidence type="ECO:0000313" key="8">
    <source>
        <dbReference type="EMBL" id="GII05492.1"/>
    </source>
</evidence>
<dbReference type="InterPro" id="IPR036397">
    <property type="entry name" value="RNaseH_sf"/>
</dbReference>
<sequence length="491" mass="55795">MTKPFRRPKKRGPAPLADKRDQYLRLMAQGMSNSAACREVGVNRKTGNRWRYERKIVDRAGNVRIYAPITEQPDDSTISPRFLSEDERIVIADMLRAGASLRAISRGLKHSPATISREVRRTRDERTGTYHPFRAQRRAAVRRARSKEGKVRRDPELKTYIQQRLDQRWSPERISQDLRTAFPDEPDRHLAHETIYQAICLSYRGGLERQPETLRTGRQARRRRRRGDERATRFIDPGKLIHQRPSDVDDRQVPGHWEGDLIVGQGTRSAIGTLVDRTTRYVMLLHLLDGKTSEHVRDALIETFAGLPRQIARSLTWDQGSEMSRHDEFTAVTGIPVYFCEPASPWQRGSNENTNGLLRQYFPKGTDLSSFTADQLDAVAAHLNSRPRKILGWQTPPSSSLSSSQQSNDPVLRRSLESARLDLDPPEIIADLGNPMSVRSCSHPASHGRWRRQDETLVLADPPAEPAHPPGESCVSRGDRSGSTRNVGWRP</sequence>
<dbReference type="Proteomes" id="UP000634476">
    <property type="component" value="Unassembled WGS sequence"/>
</dbReference>
<gene>
    <name evidence="8" type="ORF">Pta02_75000</name>
</gene>
<feature type="region of interest" description="Disordered" evidence="6">
    <location>
        <begin position="426"/>
        <end position="491"/>
    </location>
</feature>
<organism evidence="8 9">
    <name type="scientific">Planobispora takensis</name>
    <dbReference type="NCBI Taxonomy" id="1367882"/>
    <lineage>
        <taxon>Bacteria</taxon>
        <taxon>Bacillati</taxon>
        <taxon>Actinomycetota</taxon>
        <taxon>Actinomycetes</taxon>
        <taxon>Streptosporangiales</taxon>
        <taxon>Streptosporangiaceae</taxon>
        <taxon>Planobispora</taxon>
    </lineage>
</organism>
<evidence type="ECO:0000256" key="3">
    <source>
        <dbReference type="ARBA" id="ARBA00022578"/>
    </source>
</evidence>
<keyword evidence="3" id="KW-0815">Transposition</keyword>